<dbReference type="STRING" id="394096.DB31_0767"/>
<feature type="compositionally biased region" description="Low complexity" evidence="1">
    <location>
        <begin position="52"/>
        <end position="62"/>
    </location>
</feature>
<dbReference type="RefSeq" id="WP_157231789.1">
    <property type="nucleotide sequence ID" value="NZ_JMCB01000001.1"/>
</dbReference>
<evidence type="ECO:0000256" key="1">
    <source>
        <dbReference type="SAM" id="MobiDB-lite"/>
    </source>
</evidence>
<proteinExistence type="predicted"/>
<evidence type="ECO:0000313" key="2">
    <source>
        <dbReference type="EMBL" id="KFE72504.1"/>
    </source>
</evidence>
<feature type="region of interest" description="Disordered" evidence="1">
    <location>
        <begin position="93"/>
        <end position="133"/>
    </location>
</feature>
<sequence length="729" mass="76844">MAKIGSSLPPGVPLPRPAASPRPAAPVSPPSAPASSAPAAPAPAAPEPHGAPAPQAAGTPAPVNARQVAQQFGSAFVSAGKLAGQLVRGLVDSASQPAAREAPARRKETVRSESSESSHEPGSLEAGELSDSPTSAKTLLAGTLGAAFAALKRASLRKARKRLRKQASASSVLAASRRHPDDELDSLETASVRTYLHGDDPEESQYDQARNKALFIEHLERQGEPPVSLMRHLNLQLGPERGEAFRRLFSEQVRPQVEALADKVGACTSEERQKIAALVSRTAIQVGPNSAEAFEKLLVSAGAGEAEALASAGVSAVGRAAGLEQALRVGVSLTYRHAVIERSQSWLGTLGREWLGLGVEREAVIRALLRSGELLAPLSLRLMAQTFISGLLQSEGPHKAGALAASVAQELAHAPRGAAWGVQLAAALALQGDSAGARELAEALTGALREARQRCVPGFARLRHLQSLYDPEPEESAAWEAFERASEPLVEMLIACMHVAVLRGVLRPLCPELNDEALVCLGSLDVVGATHAGQSLLRQALHAQAHGEPSLLSLIPPEAVSLSQPGVLGQLAASGLFTGHYQFGGVGYLQRVACRTARALAGTVIARTQKGDALGARTLLRVGIRRNAVLWGLTPEGAKRTVELLEPLRAKPNPAQVQRTMVELEKLWREHATAESHGTPESLRVLVAGLGQREPRVITRKDGRLVTMDLTTADVVASQAMQSRDREST</sequence>
<feature type="region of interest" description="Disordered" evidence="1">
    <location>
        <begin position="1"/>
        <end position="65"/>
    </location>
</feature>
<comment type="caution">
    <text evidence="2">The sequence shown here is derived from an EMBL/GenBank/DDBJ whole genome shotgun (WGS) entry which is preliminary data.</text>
</comment>
<organism evidence="2 3">
    <name type="scientific">Hyalangium minutum</name>
    <dbReference type="NCBI Taxonomy" id="394096"/>
    <lineage>
        <taxon>Bacteria</taxon>
        <taxon>Pseudomonadati</taxon>
        <taxon>Myxococcota</taxon>
        <taxon>Myxococcia</taxon>
        <taxon>Myxococcales</taxon>
        <taxon>Cystobacterineae</taxon>
        <taxon>Archangiaceae</taxon>
        <taxon>Hyalangium</taxon>
    </lineage>
</organism>
<feature type="region of interest" description="Disordered" evidence="1">
    <location>
        <begin position="167"/>
        <end position="186"/>
    </location>
</feature>
<feature type="compositionally biased region" description="Basic and acidic residues" evidence="1">
    <location>
        <begin position="102"/>
        <end position="119"/>
    </location>
</feature>
<protein>
    <submittedName>
        <fullName evidence="2">Uncharacterized protein</fullName>
    </submittedName>
</protein>
<name>A0A085WXU1_9BACT</name>
<dbReference type="AlphaFoldDB" id="A0A085WXU1"/>
<accession>A0A085WXU1</accession>
<dbReference type="EMBL" id="JMCB01000001">
    <property type="protein sequence ID" value="KFE72504.1"/>
    <property type="molecule type" value="Genomic_DNA"/>
</dbReference>
<dbReference type="Proteomes" id="UP000028725">
    <property type="component" value="Unassembled WGS sequence"/>
</dbReference>
<keyword evidence="3" id="KW-1185">Reference proteome</keyword>
<gene>
    <name evidence="2" type="ORF">DB31_0767</name>
</gene>
<evidence type="ECO:0000313" key="3">
    <source>
        <dbReference type="Proteomes" id="UP000028725"/>
    </source>
</evidence>
<feature type="compositionally biased region" description="Pro residues" evidence="1">
    <location>
        <begin position="40"/>
        <end position="51"/>
    </location>
</feature>
<feature type="compositionally biased region" description="Pro residues" evidence="1">
    <location>
        <begin position="10"/>
        <end position="32"/>
    </location>
</feature>
<reference evidence="2 3" key="1">
    <citation type="submission" date="2014-04" db="EMBL/GenBank/DDBJ databases">
        <title>Genome assembly of Hyalangium minutum DSM 14724.</title>
        <authorList>
            <person name="Sharma G."/>
            <person name="Subramanian S."/>
        </authorList>
    </citation>
    <scope>NUCLEOTIDE SEQUENCE [LARGE SCALE GENOMIC DNA]</scope>
    <source>
        <strain evidence="2 3">DSM 14724</strain>
    </source>
</reference>
<dbReference type="PATRIC" id="fig|394096.3.peg.759"/>